<evidence type="ECO:0000256" key="3">
    <source>
        <dbReference type="PROSITE-ProRule" id="PRU00339"/>
    </source>
</evidence>
<gene>
    <name evidence="5" type="ORF">DIT68_09660</name>
</gene>
<dbReference type="InterPro" id="IPR019734">
    <property type="entry name" value="TPR_rpt"/>
</dbReference>
<organism evidence="5 6">
    <name type="scientific">Brumimicrobium oceani</name>
    <dbReference type="NCBI Taxonomy" id="2100725"/>
    <lineage>
        <taxon>Bacteria</taxon>
        <taxon>Pseudomonadati</taxon>
        <taxon>Bacteroidota</taxon>
        <taxon>Flavobacteriia</taxon>
        <taxon>Flavobacteriales</taxon>
        <taxon>Crocinitomicaceae</taxon>
        <taxon>Brumimicrobium</taxon>
    </lineage>
</organism>
<dbReference type="AlphaFoldDB" id="A0A2U2XCH9"/>
<dbReference type="PROSITE" id="PS50005">
    <property type="entry name" value="TPR"/>
    <property type="match status" value="5"/>
</dbReference>
<dbReference type="PANTHER" id="PTHR44943">
    <property type="entry name" value="CELLULOSE SYNTHASE OPERON PROTEIN C"/>
    <property type="match status" value="1"/>
</dbReference>
<evidence type="ECO:0000259" key="4">
    <source>
        <dbReference type="Pfam" id="PF23914"/>
    </source>
</evidence>
<evidence type="ECO:0000313" key="5">
    <source>
        <dbReference type="EMBL" id="PWH85509.1"/>
    </source>
</evidence>
<keyword evidence="6" id="KW-1185">Reference proteome</keyword>
<dbReference type="Proteomes" id="UP000245370">
    <property type="component" value="Unassembled WGS sequence"/>
</dbReference>
<dbReference type="Pfam" id="PF23914">
    <property type="entry name" value="TPR_CcmH_CycH"/>
    <property type="match status" value="1"/>
</dbReference>
<evidence type="ECO:0000256" key="1">
    <source>
        <dbReference type="ARBA" id="ARBA00022737"/>
    </source>
</evidence>
<feature type="repeat" description="TPR" evidence="3">
    <location>
        <begin position="304"/>
        <end position="337"/>
    </location>
</feature>
<proteinExistence type="predicted"/>
<keyword evidence="2 3" id="KW-0802">TPR repeat</keyword>
<dbReference type="Pfam" id="PF14559">
    <property type="entry name" value="TPR_19"/>
    <property type="match status" value="1"/>
</dbReference>
<evidence type="ECO:0000256" key="2">
    <source>
        <dbReference type="ARBA" id="ARBA00022803"/>
    </source>
</evidence>
<comment type="caution">
    <text evidence="5">The sequence shown here is derived from an EMBL/GenBank/DDBJ whole genome shotgun (WGS) entry which is preliminary data.</text>
</comment>
<sequence>MKIMIKNSYIFALLGLGMLFSCTSEENTEEEQFFVKEEVSTERDELAEISDSLENNPENIDLWIRQGELCKENLNFSCALNAGAKAFRIDSTNIKARQLYAWTLINKPETPRSDIERAKRHYQYVLSLQPKDPQTLVELANTYSLTGDFKTAIKYINDALRMDERYRDGYVLKGSIYKTLEKNDLAVSSYQTALQIDPEFFIGHLNTAWLLTSMGNHKLALEYYQNAVELKPENLNAIYGIAKSLQDLGEYDNALKEYRKLGKIEPEFHITYYNQGVIKHYYQKELDSAAYFYDKTLDVKEEYPWAWFQLGELYYAQDRFQEAGRAYTEAIKIDENFEEAKQAAQKLRGKY</sequence>
<reference evidence="5 6" key="1">
    <citation type="submission" date="2018-05" db="EMBL/GenBank/DDBJ databases">
        <title>Brumimicrobium oceani sp. nov., isolated from coastal sediment.</title>
        <authorList>
            <person name="Kou Y."/>
        </authorList>
    </citation>
    <scope>NUCLEOTIDE SEQUENCE [LARGE SCALE GENOMIC DNA]</scope>
    <source>
        <strain evidence="5 6">C305</strain>
    </source>
</reference>
<name>A0A2U2XCH9_9FLAO</name>
<dbReference type="InterPro" id="IPR051685">
    <property type="entry name" value="Ycf3/AcsC/BcsC/TPR_MFPF"/>
</dbReference>
<accession>A0A2U2XCH9</accession>
<feature type="domain" description="Cytochrome c-type biogenesis protein H TPR" evidence="4">
    <location>
        <begin position="51"/>
        <end position="161"/>
    </location>
</feature>
<feature type="repeat" description="TPR" evidence="3">
    <location>
        <begin position="167"/>
        <end position="200"/>
    </location>
</feature>
<evidence type="ECO:0000313" key="6">
    <source>
        <dbReference type="Proteomes" id="UP000245370"/>
    </source>
</evidence>
<feature type="repeat" description="TPR" evidence="3">
    <location>
        <begin position="201"/>
        <end position="234"/>
    </location>
</feature>
<dbReference type="SUPFAM" id="SSF48452">
    <property type="entry name" value="TPR-like"/>
    <property type="match status" value="2"/>
</dbReference>
<keyword evidence="1" id="KW-0677">Repeat</keyword>
<protein>
    <recommendedName>
        <fullName evidence="4">Cytochrome c-type biogenesis protein H TPR domain-containing protein</fullName>
    </recommendedName>
</protein>
<dbReference type="PANTHER" id="PTHR44943:SF8">
    <property type="entry name" value="TPR REPEAT-CONTAINING PROTEIN MJ0263"/>
    <property type="match status" value="1"/>
</dbReference>
<dbReference type="Gene3D" id="1.25.40.10">
    <property type="entry name" value="Tetratricopeptide repeat domain"/>
    <property type="match status" value="1"/>
</dbReference>
<dbReference type="InterPro" id="IPR056413">
    <property type="entry name" value="TPR_CcmH_CycH"/>
</dbReference>
<dbReference type="SMART" id="SM00028">
    <property type="entry name" value="TPR"/>
    <property type="match status" value="7"/>
</dbReference>
<feature type="repeat" description="TPR" evidence="3">
    <location>
        <begin position="235"/>
        <end position="268"/>
    </location>
</feature>
<dbReference type="Pfam" id="PF00515">
    <property type="entry name" value="TPR_1"/>
    <property type="match status" value="1"/>
</dbReference>
<feature type="repeat" description="TPR" evidence="3">
    <location>
        <begin position="133"/>
        <end position="166"/>
    </location>
</feature>
<dbReference type="InterPro" id="IPR011990">
    <property type="entry name" value="TPR-like_helical_dom_sf"/>
</dbReference>
<dbReference type="Pfam" id="PF13181">
    <property type="entry name" value="TPR_8"/>
    <property type="match status" value="1"/>
</dbReference>
<dbReference type="PROSITE" id="PS51257">
    <property type="entry name" value="PROKAR_LIPOPROTEIN"/>
    <property type="match status" value="1"/>
</dbReference>
<dbReference type="EMBL" id="QFRJ01000006">
    <property type="protein sequence ID" value="PWH85509.1"/>
    <property type="molecule type" value="Genomic_DNA"/>
</dbReference>
<reference evidence="5 6" key="2">
    <citation type="submission" date="2018-05" db="EMBL/GenBank/DDBJ databases">
        <authorList>
            <person name="Lanie J.A."/>
            <person name="Ng W.-L."/>
            <person name="Kazmierczak K.M."/>
            <person name="Andrzejewski T.M."/>
            <person name="Davidsen T.M."/>
            <person name="Wayne K.J."/>
            <person name="Tettelin H."/>
            <person name="Glass J.I."/>
            <person name="Rusch D."/>
            <person name="Podicherti R."/>
            <person name="Tsui H.-C.T."/>
            <person name="Winkler M.E."/>
        </authorList>
    </citation>
    <scope>NUCLEOTIDE SEQUENCE [LARGE SCALE GENOMIC DNA]</scope>
    <source>
        <strain evidence="5 6">C305</strain>
    </source>
</reference>